<keyword evidence="3" id="KW-1185">Reference proteome</keyword>
<dbReference type="EMBL" id="FNZA01000038">
    <property type="protein sequence ID" value="SEJ92444.1"/>
    <property type="molecule type" value="Genomic_DNA"/>
</dbReference>
<gene>
    <name evidence="2" type="ORF">SAMN04488058_1389</name>
</gene>
<feature type="region of interest" description="Disordered" evidence="1">
    <location>
        <begin position="1"/>
        <end position="99"/>
    </location>
</feature>
<protein>
    <submittedName>
        <fullName evidence="2">Uncharacterized protein</fullName>
    </submittedName>
</protein>
<dbReference type="Proteomes" id="UP000199223">
    <property type="component" value="Unassembled WGS sequence"/>
</dbReference>
<feature type="compositionally biased region" description="Low complexity" evidence="1">
    <location>
        <begin position="1"/>
        <end position="32"/>
    </location>
</feature>
<feature type="compositionally biased region" description="Basic and acidic residues" evidence="1">
    <location>
        <begin position="39"/>
        <end position="74"/>
    </location>
</feature>
<evidence type="ECO:0000313" key="2">
    <source>
        <dbReference type="EMBL" id="SEJ92444.1"/>
    </source>
</evidence>
<reference evidence="3" key="1">
    <citation type="submission" date="2016-10" db="EMBL/GenBank/DDBJ databases">
        <authorList>
            <person name="Varghese N."/>
            <person name="Submissions S."/>
        </authorList>
    </citation>
    <scope>NUCLEOTIDE SEQUENCE [LARGE SCALE GENOMIC DNA]</scope>
    <source>
        <strain evidence="3">CGMCC 1.10218</strain>
    </source>
</reference>
<organism evidence="2 3">
    <name type="scientific">Deinococcus reticulitermitis</name>
    <dbReference type="NCBI Taxonomy" id="856736"/>
    <lineage>
        <taxon>Bacteria</taxon>
        <taxon>Thermotogati</taxon>
        <taxon>Deinococcota</taxon>
        <taxon>Deinococci</taxon>
        <taxon>Deinococcales</taxon>
        <taxon>Deinococcaceae</taxon>
        <taxon>Deinococcus</taxon>
    </lineage>
</organism>
<sequence length="99" mass="11011">MTDDTTQTETQQTAAQGTDSTTTTSAQTATQGRTFTQADLDRVVIERLSRERKQQEEARKSAEAKAKTEAEQRARLPTGLMIRPRPRRSDWSGGSLDRG</sequence>
<accession>A0A1H7CTA7</accession>
<name>A0A1H7CTA7_9DEIO</name>
<evidence type="ECO:0000313" key="3">
    <source>
        <dbReference type="Proteomes" id="UP000199223"/>
    </source>
</evidence>
<proteinExistence type="predicted"/>
<evidence type="ECO:0000256" key="1">
    <source>
        <dbReference type="SAM" id="MobiDB-lite"/>
    </source>
</evidence>
<dbReference type="RefSeq" id="WP_092265838.1">
    <property type="nucleotide sequence ID" value="NZ_FNZA01000038.1"/>
</dbReference>
<dbReference type="AlphaFoldDB" id="A0A1H7CTA7"/>